<dbReference type="RefSeq" id="WP_326507960.1">
    <property type="nucleotide sequence ID" value="NZ_JAWIIV010000017.1"/>
</dbReference>
<keyword evidence="1" id="KW-1133">Transmembrane helix</keyword>
<sequence>MNLVIAAGAALAYGGLAAISLTMDRHHADIHGRGKAQDHRTRLSFLLAGWSGIALSFVACIAAHGSYIGPVLWCGMLTAAAILLTLLLQYAPRKAMKLAWVSYPLALIGGALWLLPA</sequence>
<reference evidence="2 3" key="1">
    <citation type="submission" date="2023-10" db="EMBL/GenBank/DDBJ databases">
        <title>Noviherbaspirillum sp. CPCC 100848 genome assembly.</title>
        <authorList>
            <person name="Li X.Y."/>
            <person name="Fang X.M."/>
        </authorList>
    </citation>
    <scope>NUCLEOTIDE SEQUENCE [LARGE SCALE GENOMIC DNA]</scope>
    <source>
        <strain evidence="2 3">CPCC 100848</strain>
    </source>
</reference>
<feature type="transmembrane region" description="Helical" evidence="1">
    <location>
        <begin position="6"/>
        <end position="23"/>
    </location>
</feature>
<keyword evidence="1" id="KW-0472">Membrane</keyword>
<evidence type="ECO:0000313" key="2">
    <source>
        <dbReference type="EMBL" id="MEC4721253.1"/>
    </source>
</evidence>
<evidence type="ECO:0000313" key="3">
    <source>
        <dbReference type="Proteomes" id="UP001352263"/>
    </source>
</evidence>
<gene>
    <name evidence="2" type="ORF">RY831_18980</name>
</gene>
<dbReference type="InterPro" id="IPR021762">
    <property type="entry name" value="DUF3325"/>
</dbReference>
<feature type="transmembrane region" description="Helical" evidence="1">
    <location>
        <begin position="43"/>
        <end position="64"/>
    </location>
</feature>
<protein>
    <submittedName>
        <fullName evidence="2">DUF3325 domain-containing protein</fullName>
    </submittedName>
</protein>
<feature type="transmembrane region" description="Helical" evidence="1">
    <location>
        <begin position="70"/>
        <end position="91"/>
    </location>
</feature>
<keyword evidence="1" id="KW-0812">Transmembrane</keyword>
<name>A0ABU6JC71_9BURK</name>
<dbReference type="EMBL" id="JAWIIV010000017">
    <property type="protein sequence ID" value="MEC4721253.1"/>
    <property type="molecule type" value="Genomic_DNA"/>
</dbReference>
<organism evidence="2 3">
    <name type="scientific">Noviherbaspirillum album</name>
    <dbReference type="NCBI Taxonomy" id="3080276"/>
    <lineage>
        <taxon>Bacteria</taxon>
        <taxon>Pseudomonadati</taxon>
        <taxon>Pseudomonadota</taxon>
        <taxon>Betaproteobacteria</taxon>
        <taxon>Burkholderiales</taxon>
        <taxon>Oxalobacteraceae</taxon>
        <taxon>Noviherbaspirillum</taxon>
    </lineage>
</organism>
<proteinExistence type="predicted"/>
<feature type="transmembrane region" description="Helical" evidence="1">
    <location>
        <begin position="98"/>
        <end position="115"/>
    </location>
</feature>
<keyword evidence="3" id="KW-1185">Reference proteome</keyword>
<dbReference type="Pfam" id="PF11804">
    <property type="entry name" value="DUF3325"/>
    <property type="match status" value="1"/>
</dbReference>
<dbReference type="Proteomes" id="UP001352263">
    <property type="component" value="Unassembled WGS sequence"/>
</dbReference>
<accession>A0ABU6JC71</accession>
<comment type="caution">
    <text evidence="2">The sequence shown here is derived from an EMBL/GenBank/DDBJ whole genome shotgun (WGS) entry which is preliminary data.</text>
</comment>
<evidence type="ECO:0000256" key="1">
    <source>
        <dbReference type="SAM" id="Phobius"/>
    </source>
</evidence>